<feature type="domain" description="PAS" evidence="2">
    <location>
        <begin position="189"/>
        <end position="225"/>
    </location>
</feature>
<dbReference type="EMBL" id="BMWE01000019">
    <property type="protein sequence ID" value="GGY41421.1"/>
    <property type="molecule type" value="Genomic_DNA"/>
</dbReference>
<organism evidence="3 4">
    <name type="scientific">Streptomyces djakartensis</name>
    <dbReference type="NCBI Taxonomy" id="68193"/>
    <lineage>
        <taxon>Bacteria</taxon>
        <taxon>Bacillati</taxon>
        <taxon>Actinomycetota</taxon>
        <taxon>Actinomycetes</taxon>
        <taxon>Kitasatosporales</taxon>
        <taxon>Streptomycetaceae</taxon>
        <taxon>Streptomyces</taxon>
    </lineage>
</organism>
<protein>
    <recommendedName>
        <fullName evidence="2">PAS domain-containing protein</fullName>
    </recommendedName>
</protein>
<dbReference type="InterPro" id="IPR035965">
    <property type="entry name" value="PAS-like_dom_sf"/>
</dbReference>
<sequence length="710" mass="75534">MSGSSEPVRGAGTLDDALGVALADMVRGTGASIGGLYLIEEAEPVLRLVALCGLPVAFSAPWQRLPLTAPVPVADAIHDDALICIGSQDEMARRYPRAAAVLPYPFALAAVPLTGVRRSWGGIVLMWPAARPREVTPRERGHITSGARRTARILDDATRPPTLPDHPRIVPVDSAHHPVQTGLAAADYLERLPEGALALDLEGRIIMASTTAAYLLGCRADRLLGTRPWQSLSWLDDPVYEDHYRTAVLSRAPVSFTALRPPDQWLTFQLYPDTSGISVRVVPRTEPPGDTVPPPARPVAASPTGRLYQLVHLAAALTEAVTVRDLVTLIAHQILPAFRAQGMVLSVADAGRLKITGHHGYPAHTMDRLDALSLDTDLTPAGQVLASGSPAFFADPAELAATYPRAPQISGKQAWAFLPLIISGRPVGCCILSYDRPHTFTADERAVLTSLSGLIAQALDRARLYDAKHRLVHELQRALLPRALPHLPGLEVAARYLPAGHGLEVGGDFFDVLRLDDTTAAALIGDVEGHSMAAAALMGQVRTAIHAHATAGAAPGQVLARTNRLLGDLDSELLVSCLYVHLDLARQEAAFASAGHVPPLLRHAGRPAGVLDAEPGPLLGIEAGADYPVTTAPLLPGTTLALYTDGLVELPGTDTTRATSDLAGRLDAGDGHDLERLIDRLVRHRTPTGQHTDDIAVLLLRATRRPDGQS</sequence>
<dbReference type="SUPFAM" id="SSF81606">
    <property type="entry name" value="PP2C-like"/>
    <property type="match status" value="1"/>
</dbReference>
<dbReference type="Gene3D" id="3.30.450.20">
    <property type="entry name" value="PAS domain"/>
    <property type="match status" value="1"/>
</dbReference>
<dbReference type="RefSeq" id="WP_190200672.1">
    <property type="nucleotide sequence ID" value="NZ_BMWE01000019.1"/>
</dbReference>
<dbReference type="Pfam" id="PF13185">
    <property type="entry name" value="GAF_2"/>
    <property type="match status" value="1"/>
</dbReference>
<comment type="caution">
    <text evidence="3">The sequence shown here is derived from an EMBL/GenBank/DDBJ whole genome shotgun (WGS) entry which is preliminary data.</text>
</comment>
<dbReference type="SMART" id="SM00091">
    <property type="entry name" value="PAS"/>
    <property type="match status" value="1"/>
</dbReference>
<dbReference type="SUPFAM" id="SSF55785">
    <property type="entry name" value="PYP-like sensor domain (PAS domain)"/>
    <property type="match status" value="1"/>
</dbReference>
<dbReference type="SMART" id="SM00331">
    <property type="entry name" value="PP2C_SIG"/>
    <property type="match status" value="1"/>
</dbReference>
<name>A0ABQ3A8Q2_9ACTN</name>
<evidence type="ECO:0000313" key="3">
    <source>
        <dbReference type="EMBL" id="GGY41421.1"/>
    </source>
</evidence>
<keyword evidence="4" id="KW-1185">Reference proteome</keyword>
<dbReference type="PROSITE" id="PS50112">
    <property type="entry name" value="PAS"/>
    <property type="match status" value="1"/>
</dbReference>
<accession>A0ABQ3A8Q2</accession>
<reference evidence="4" key="1">
    <citation type="journal article" date="2019" name="Int. J. Syst. Evol. Microbiol.">
        <title>The Global Catalogue of Microorganisms (GCM) 10K type strain sequencing project: providing services to taxonomists for standard genome sequencing and annotation.</title>
        <authorList>
            <consortium name="The Broad Institute Genomics Platform"/>
            <consortium name="The Broad Institute Genome Sequencing Center for Infectious Disease"/>
            <person name="Wu L."/>
            <person name="Ma J."/>
        </authorList>
    </citation>
    <scope>NUCLEOTIDE SEQUENCE [LARGE SCALE GENOMIC DNA]</scope>
    <source>
        <strain evidence="4">JCM 4957</strain>
    </source>
</reference>
<dbReference type="Proteomes" id="UP000653308">
    <property type="component" value="Unassembled WGS sequence"/>
</dbReference>
<dbReference type="CDD" id="cd00130">
    <property type="entry name" value="PAS"/>
    <property type="match status" value="1"/>
</dbReference>
<dbReference type="SUPFAM" id="SSF55781">
    <property type="entry name" value="GAF domain-like"/>
    <property type="match status" value="2"/>
</dbReference>
<dbReference type="InterPro" id="IPR003018">
    <property type="entry name" value="GAF"/>
</dbReference>
<dbReference type="InterPro" id="IPR000014">
    <property type="entry name" value="PAS"/>
</dbReference>
<keyword evidence="1" id="KW-0378">Hydrolase</keyword>
<dbReference type="Pfam" id="PF08448">
    <property type="entry name" value="PAS_4"/>
    <property type="match status" value="1"/>
</dbReference>
<dbReference type="InterPro" id="IPR001932">
    <property type="entry name" value="PPM-type_phosphatase-like_dom"/>
</dbReference>
<dbReference type="InterPro" id="IPR052016">
    <property type="entry name" value="Bact_Sigma-Reg"/>
</dbReference>
<dbReference type="InterPro" id="IPR029016">
    <property type="entry name" value="GAF-like_dom_sf"/>
</dbReference>
<dbReference type="Pfam" id="PF07228">
    <property type="entry name" value="SpoIIE"/>
    <property type="match status" value="1"/>
</dbReference>
<proteinExistence type="predicted"/>
<gene>
    <name evidence="3" type="ORF">GCM10010384_55490</name>
</gene>
<dbReference type="InterPro" id="IPR013656">
    <property type="entry name" value="PAS_4"/>
</dbReference>
<dbReference type="SMART" id="SM00065">
    <property type="entry name" value="GAF"/>
    <property type="match status" value="1"/>
</dbReference>
<evidence type="ECO:0000313" key="4">
    <source>
        <dbReference type="Proteomes" id="UP000653308"/>
    </source>
</evidence>
<dbReference type="PANTHER" id="PTHR43156:SF2">
    <property type="entry name" value="STAGE II SPORULATION PROTEIN E"/>
    <property type="match status" value="1"/>
</dbReference>
<evidence type="ECO:0000259" key="2">
    <source>
        <dbReference type="PROSITE" id="PS50112"/>
    </source>
</evidence>
<dbReference type="InterPro" id="IPR036457">
    <property type="entry name" value="PPM-type-like_dom_sf"/>
</dbReference>
<dbReference type="PANTHER" id="PTHR43156">
    <property type="entry name" value="STAGE II SPORULATION PROTEIN E-RELATED"/>
    <property type="match status" value="1"/>
</dbReference>
<dbReference type="Gene3D" id="3.30.450.40">
    <property type="match status" value="2"/>
</dbReference>
<evidence type="ECO:0000256" key="1">
    <source>
        <dbReference type="ARBA" id="ARBA00022801"/>
    </source>
</evidence>
<dbReference type="Gene3D" id="3.60.40.10">
    <property type="entry name" value="PPM-type phosphatase domain"/>
    <property type="match status" value="1"/>
</dbReference>